<evidence type="ECO:0000313" key="1">
    <source>
        <dbReference type="EMBL" id="CAF3295480.1"/>
    </source>
</evidence>
<sequence>MNPSLDDEHIRYLQYRFDVNHRNLLLNKNKDDITNRRYSIPHIYFRKVIYRRLSSSFVNNDYNQFLSASLIKFIWRLKHK</sequence>
<gene>
    <name evidence="1" type="ORF">TIS948_LOCUS17878</name>
</gene>
<dbReference type="OrthoDB" id="10032649at2759"/>
<protein>
    <submittedName>
        <fullName evidence="1">Uncharacterized protein</fullName>
    </submittedName>
</protein>
<name>A0A817S7W7_9BILA</name>
<evidence type="ECO:0000313" key="2">
    <source>
        <dbReference type="Proteomes" id="UP000663825"/>
    </source>
</evidence>
<reference evidence="1" key="1">
    <citation type="submission" date="2021-02" db="EMBL/GenBank/DDBJ databases">
        <authorList>
            <person name="Nowell W R."/>
        </authorList>
    </citation>
    <scope>NUCLEOTIDE SEQUENCE</scope>
</reference>
<dbReference type="Proteomes" id="UP000663825">
    <property type="component" value="Unassembled WGS sequence"/>
</dbReference>
<dbReference type="AlphaFoldDB" id="A0A817S7W7"/>
<proteinExistence type="predicted"/>
<dbReference type="EMBL" id="CAJNXB010003097">
    <property type="protein sequence ID" value="CAF3295480.1"/>
    <property type="molecule type" value="Genomic_DNA"/>
</dbReference>
<organism evidence="1 2">
    <name type="scientific">Rotaria socialis</name>
    <dbReference type="NCBI Taxonomy" id="392032"/>
    <lineage>
        <taxon>Eukaryota</taxon>
        <taxon>Metazoa</taxon>
        <taxon>Spiralia</taxon>
        <taxon>Gnathifera</taxon>
        <taxon>Rotifera</taxon>
        <taxon>Eurotatoria</taxon>
        <taxon>Bdelloidea</taxon>
        <taxon>Philodinida</taxon>
        <taxon>Philodinidae</taxon>
        <taxon>Rotaria</taxon>
    </lineage>
</organism>
<comment type="caution">
    <text evidence="1">The sequence shown here is derived from an EMBL/GenBank/DDBJ whole genome shotgun (WGS) entry which is preliminary data.</text>
</comment>
<accession>A0A817S7W7</accession>